<comment type="cofactor">
    <cofactor evidence="1 6">
        <name>(R)-lipoate</name>
        <dbReference type="ChEBI" id="CHEBI:83088"/>
    </cofactor>
</comment>
<dbReference type="SUPFAM" id="SSF47005">
    <property type="entry name" value="Peripheral subunit-binding domain of 2-oxo acid dehydrogenase complex"/>
    <property type="match status" value="2"/>
</dbReference>
<dbReference type="RefSeq" id="WP_036583478.1">
    <property type="nucleotide sequence ID" value="NZ_KK082193.1"/>
</dbReference>
<feature type="region of interest" description="Disordered" evidence="7">
    <location>
        <begin position="83"/>
        <end position="152"/>
    </location>
</feature>
<accession>A0A9W5W842</accession>
<dbReference type="InterPro" id="IPR050743">
    <property type="entry name" value="2-oxoacid_DH_E2_comp"/>
</dbReference>
<organism evidence="10 11">
    <name type="scientific">Paenibacillus darwinianus</name>
    <dbReference type="NCBI Taxonomy" id="1380763"/>
    <lineage>
        <taxon>Bacteria</taxon>
        <taxon>Bacillati</taxon>
        <taxon>Bacillota</taxon>
        <taxon>Bacilli</taxon>
        <taxon>Bacillales</taxon>
        <taxon>Paenibacillaceae</taxon>
        <taxon>Paenibacillus</taxon>
    </lineage>
</organism>
<proteinExistence type="inferred from homology"/>
<evidence type="ECO:0000256" key="6">
    <source>
        <dbReference type="RuleBase" id="RU003423"/>
    </source>
</evidence>
<dbReference type="AlphaFoldDB" id="A0A9W5W842"/>
<feature type="domain" description="Peripheral subunit-binding (PSBD)" evidence="9">
    <location>
        <begin position="125"/>
        <end position="162"/>
    </location>
</feature>
<dbReference type="Pfam" id="PF00364">
    <property type="entry name" value="Biotin_lipoyl"/>
    <property type="match status" value="1"/>
</dbReference>
<dbReference type="SUPFAM" id="SSF51230">
    <property type="entry name" value="Single hybrid motif"/>
    <property type="match status" value="1"/>
</dbReference>
<dbReference type="InterPro" id="IPR001078">
    <property type="entry name" value="2-oxoacid_DH_actylTfrase"/>
</dbReference>
<protein>
    <recommendedName>
        <fullName evidence="6">Dihydrolipoamide acetyltransferase component of pyruvate dehydrogenase complex</fullName>
        <ecNumber evidence="6">2.3.1.-</ecNumber>
    </recommendedName>
</protein>
<dbReference type="PROSITE" id="PS00189">
    <property type="entry name" value="LIPOYL"/>
    <property type="match status" value="1"/>
</dbReference>
<evidence type="ECO:0000256" key="4">
    <source>
        <dbReference type="ARBA" id="ARBA00022823"/>
    </source>
</evidence>
<evidence type="ECO:0000313" key="11">
    <source>
        <dbReference type="Proteomes" id="UP000053750"/>
    </source>
</evidence>
<comment type="similarity">
    <text evidence="2 6">Belongs to the 2-oxoacid dehydrogenase family.</text>
</comment>
<dbReference type="FunFam" id="3.30.559.10:FF:000007">
    <property type="entry name" value="Dihydrolipoamide acetyltransferase component of pyruvate dehydrogenase complex"/>
    <property type="match status" value="1"/>
</dbReference>
<dbReference type="SUPFAM" id="SSF52777">
    <property type="entry name" value="CoA-dependent acyltransferases"/>
    <property type="match status" value="1"/>
</dbReference>
<evidence type="ECO:0000259" key="8">
    <source>
        <dbReference type="PROSITE" id="PS50968"/>
    </source>
</evidence>
<evidence type="ECO:0000259" key="9">
    <source>
        <dbReference type="PROSITE" id="PS51826"/>
    </source>
</evidence>
<dbReference type="EMBL" id="JFHU01000025">
    <property type="protein sequence ID" value="EXX91621.1"/>
    <property type="molecule type" value="Genomic_DNA"/>
</dbReference>
<dbReference type="InterPro" id="IPR000089">
    <property type="entry name" value="Biotin_lipoyl"/>
</dbReference>
<dbReference type="InterPro" id="IPR011053">
    <property type="entry name" value="Single_hybrid_motif"/>
</dbReference>
<dbReference type="CDD" id="cd06849">
    <property type="entry name" value="lipoyl_domain"/>
    <property type="match status" value="1"/>
</dbReference>
<keyword evidence="4 6" id="KW-0450">Lipoyl</keyword>
<dbReference type="PANTHER" id="PTHR43178:SF5">
    <property type="entry name" value="LIPOAMIDE ACYLTRANSFERASE COMPONENT OF BRANCHED-CHAIN ALPHA-KETO ACID DEHYDROGENASE COMPLEX, MITOCHONDRIAL"/>
    <property type="match status" value="1"/>
</dbReference>
<dbReference type="InterPro" id="IPR036625">
    <property type="entry name" value="E3-bd_dom_sf"/>
</dbReference>
<evidence type="ECO:0000256" key="5">
    <source>
        <dbReference type="ARBA" id="ARBA00023315"/>
    </source>
</evidence>
<evidence type="ECO:0000256" key="2">
    <source>
        <dbReference type="ARBA" id="ARBA00007317"/>
    </source>
</evidence>
<keyword evidence="11" id="KW-1185">Reference proteome</keyword>
<sequence>MLNEVFMPKLGMTMETGTIIQWFKNEGDPVKQGEVLLEVMTDKINIEVEAYHTGILLKKYYAEDSVVPVNLVIGYIGEASDQAPDAPPLVKGGEETEEGDKPTAAAEVPGGARQNAAVPEYGKPRATPAARKSARERGVELRSVPGSGENGRIHKADVENFASESGIRATPLARRVAEDRGVDLVSIAGSGERGKVLHADVEQAAVPAATAGAETAAAADRMIKLQGMRKIIATRMSQSAFTAPHVTITATVDMTNVQSLRAELLPEIEKQTGNRLSHTEIIVKAAAVCLGRHPSLNARWSGEAVVLQPDVNIGLAVAVKDGLLVPVIQRAQTLGLADLVRASKELAAKARDNRLKPEDFFGGTFTISNLGKYAVDSFNPIINQPEVAILGVGQIQDRPVVKDGQLAVAPVMTLNLSFDHRVIDGAPAAAFLTELKNVLEKPFQLLI</sequence>
<dbReference type="InterPro" id="IPR003016">
    <property type="entry name" value="2-oxoA_DH_lipoyl-BS"/>
</dbReference>
<evidence type="ECO:0000256" key="7">
    <source>
        <dbReference type="SAM" id="MobiDB-lite"/>
    </source>
</evidence>
<dbReference type="Pfam" id="PF02817">
    <property type="entry name" value="E3_binding"/>
    <property type="match status" value="2"/>
</dbReference>
<evidence type="ECO:0000256" key="1">
    <source>
        <dbReference type="ARBA" id="ARBA00001938"/>
    </source>
</evidence>
<dbReference type="InterPro" id="IPR023213">
    <property type="entry name" value="CAT-like_dom_sf"/>
</dbReference>
<dbReference type="GO" id="GO:0031405">
    <property type="term" value="F:lipoic acid binding"/>
    <property type="evidence" value="ECO:0007669"/>
    <property type="project" value="TreeGrafter"/>
</dbReference>
<dbReference type="Proteomes" id="UP000053750">
    <property type="component" value="Unassembled WGS sequence"/>
</dbReference>
<dbReference type="GO" id="GO:0016407">
    <property type="term" value="F:acetyltransferase activity"/>
    <property type="evidence" value="ECO:0007669"/>
    <property type="project" value="TreeGrafter"/>
</dbReference>
<reference evidence="10 11" key="1">
    <citation type="submission" date="2014-02" db="EMBL/GenBank/DDBJ databases">
        <title>Genome sequence of Paenibacillus darwinianus reveals adaptive mechanisms for survival in Antarctic soils.</title>
        <authorList>
            <person name="Dsouza M."/>
            <person name="Taylor M.W."/>
            <person name="Turner S.J."/>
            <person name="Aislabie J."/>
        </authorList>
    </citation>
    <scope>NUCLEOTIDE SEQUENCE [LARGE SCALE GENOMIC DNA]</scope>
    <source>
        <strain evidence="10 11">CE1</strain>
    </source>
</reference>
<dbReference type="EC" id="2.3.1.-" evidence="6"/>
<dbReference type="OrthoDB" id="9805770at2"/>
<gene>
    <name evidence="10" type="ORF">BG53_09810</name>
</gene>
<dbReference type="Gene3D" id="2.40.50.100">
    <property type="match status" value="1"/>
</dbReference>
<dbReference type="PANTHER" id="PTHR43178">
    <property type="entry name" value="DIHYDROLIPOAMIDE ACETYLTRANSFERASE COMPONENT OF PYRUVATE DEHYDROGENASE COMPLEX"/>
    <property type="match status" value="1"/>
</dbReference>
<dbReference type="InterPro" id="IPR004167">
    <property type="entry name" value="PSBD"/>
</dbReference>
<evidence type="ECO:0000256" key="3">
    <source>
        <dbReference type="ARBA" id="ARBA00022679"/>
    </source>
</evidence>
<comment type="caution">
    <text evidence="10">The sequence shown here is derived from an EMBL/GenBank/DDBJ whole genome shotgun (WGS) entry which is preliminary data.</text>
</comment>
<keyword evidence="5 6" id="KW-0012">Acyltransferase</keyword>
<feature type="domain" description="Lipoyl-binding" evidence="8">
    <location>
        <begin position="2"/>
        <end position="77"/>
    </location>
</feature>
<evidence type="ECO:0000313" key="10">
    <source>
        <dbReference type="EMBL" id="EXX91621.1"/>
    </source>
</evidence>
<dbReference type="Gene3D" id="4.10.320.10">
    <property type="entry name" value="E3-binding domain"/>
    <property type="match status" value="2"/>
</dbReference>
<keyword evidence="3 6" id="KW-0808">Transferase</keyword>
<dbReference type="PROSITE" id="PS50968">
    <property type="entry name" value="BIOTINYL_LIPOYL"/>
    <property type="match status" value="1"/>
</dbReference>
<dbReference type="GO" id="GO:0005737">
    <property type="term" value="C:cytoplasm"/>
    <property type="evidence" value="ECO:0007669"/>
    <property type="project" value="TreeGrafter"/>
</dbReference>
<feature type="domain" description="Peripheral subunit-binding (PSBD)" evidence="9">
    <location>
        <begin position="168"/>
        <end position="205"/>
    </location>
</feature>
<dbReference type="Gene3D" id="3.30.559.10">
    <property type="entry name" value="Chloramphenicol acetyltransferase-like domain"/>
    <property type="match status" value="1"/>
</dbReference>
<dbReference type="PROSITE" id="PS51826">
    <property type="entry name" value="PSBD"/>
    <property type="match status" value="2"/>
</dbReference>
<name>A0A9W5W842_9BACL</name>
<dbReference type="Pfam" id="PF00198">
    <property type="entry name" value="2-oxoacid_dh"/>
    <property type="match status" value="1"/>
</dbReference>